<keyword evidence="5" id="KW-0812">Transmembrane</keyword>
<dbReference type="SUPFAM" id="SSF55874">
    <property type="entry name" value="ATPase domain of HSP90 chaperone/DNA topoisomerase II/histidine kinase"/>
    <property type="match status" value="1"/>
</dbReference>
<gene>
    <name evidence="7" type="ORF">H6H00_31445</name>
</gene>
<evidence type="ECO:0000259" key="6">
    <source>
        <dbReference type="PROSITE" id="PS50109"/>
    </source>
</evidence>
<feature type="transmembrane region" description="Helical" evidence="5">
    <location>
        <begin position="16"/>
        <end position="35"/>
    </location>
</feature>
<feature type="domain" description="Histidine kinase" evidence="6">
    <location>
        <begin position="567"/>
        <end position="653"/>
    </location>
</feature>
<dbReference type="Gene3D" id="3.30.565.10">
    <property type="entry name" value="Histidine kinase-like ATPase, C-terminal domain"/>
    <property type="match status" value="1"/>
</dbReference>
<dbReference type="Proteomes" id="UP000515728">
    <property type="component" value="Chromosome"/>
</dbReference>
<keyword evidence="5" id="KW-0472">Membrane</keyword>
<feature type="compositionally biased region" description="Basic and acidic residues" evidence="4">
    <location>
        <begin position="602"/>
        <end position="614"/>
    </location>
</feature>
<dbReference type="Pfam" id="PF07730">
    <property type="entry name" value="HisKA_3"/>
    <property type="match status" value="1"/>
</dbReference>
<reference evidence="7 8" key="1">
    <citation type="submission" date="2020-08" db="EMBL/GenBank/DDBJ databases">
        <authorList>
            <person name="Mo P."/>
        </authorList>
    </citation>
    <scope>NUCLEOTIDE SEQUENCE [LARGE SCALE GENOMIC DNA]</scope>
    <source>
        <strain evidence="7 8">CGMCC 4.1532</strain>
    </source>
</reference>
<dbReference type="InterPro" id="IPR005467">
    <property type="entry name" value="His_kinase_dom"/>
</dbReference>
<dbReference type="Gene3D" id="1.20.5.1930">
    <property type="match status" value="1"/>
</dbReference>
<dbReference type="GO" id="GO:0046983">
    <property type="term" value="F:protein dimerization activity"/>
    <property type="evidence" value="ECO:0007669"/>
    <property type="project" value="InterPro"/>
</dbReference>
<feature type="region of interest" description="Disordered" evidence="4">
    <location>
        <begin position="602"/>
        <end position="621"/>
    </location>
</feature>
<evidence type="ECO:0000256" key="1">
    <source>
        <dbReference type="ARBA" id="ARBA00022679"/>
    </source>
</evidence>
<dbReference type="SMART" id="SM00387">
    <property type="entry name" value="HATPase_c"/>
    <property type="match status" value="1"/>
</dbReference>
<evidence type="ECO:0000313" key="8">
    <source>
        <dbReference type="Proteomes" id="UP000515728"/>
    </source>
</evidence>
<proteinExistence type="predicted"/>
<keyword evidence="8" id="KW-1185">Reference proteome</keyword>
<dbReference type="PROSITE" id="PS50109">
    <property type="entry name" value="HIS_KIN"/>
    <property type="match status" value="1"/>
</dbReference>
<feature type="transmembrane region" description="Helical" evidence="5">
    <location>
        <begin position="73"/>
        <end position="95"/>
    </location>
</feature>
<feature type="transmembrane region" description="Helical" evidence="5">
    <location>
        <begin position="41"/>
        <end position="61"/>
    </location>
</feature>
<keyword evidence="2 7" id="KW-0418">Kinase</keyword>
<dbReference type="InterPro" id="IPR050482">
    <property type="entry name" value="Sensor_HK_TwoCompSys"/>
</dbReference>
<dbReference type="RefSeq" id="WP_185719261.1">
    <property type="nucleotide sequence ID" value="NZ_BAAAWI010000001.1"/>
</dbReference>
<feature type="transmembrane region" description="Helical" evidence="5">
    <location>
        <begin position="262"/>
        <end position="285"/>
    </location>
</feature>
<dbReference type="GO" id="GO:0016020">
    <property type="term" value="C:membrane"/>
    <property type="evidence" value="ECO:0007669"/>
    <property type="project" value="InterPro"/>
</dbReference>
<keyword evidence="5" id="KW-1133">Transmembrane helix</keyword>
<evidence type="ECO:0000256" key="2">
    <source>
        <dbReference type="ARBA" id="ARBA00022777"/>
    </source>
</evidence>
<feature type="transmembrane region" description="Helical" evidence="5">
    <location>
        <begin position="229"/>
        <end position="250"/>
    </location>
</feature>
<feature type="transmembrane region" description="Helical" evidence="5">
    <location>
        <begin position="171"/>
        <end position="193"/>
    </location>
</feature>
<feature type="transmembrane region" description="Helical" evidence="5">
    <location>
        <begin position="130"/>
        <end position="151"/>
    </location>
</feature>
<evidence type="ECO:0000256" key="3">
    <source>
        <dbReference type="ARBA" id="ARBA00023012"/>
    </source>
</evidence>
<feature type="transmembrane region" description="Helical" evidence="5">
    <location>
        <begin position="101"/>
        <end position="118"/>
    </location>
</feature>
<dbReference type="InterPro" id="IPR036890">
    <property type="entry name" value="HATPase_C_sf"/>
</dbReference>
<dbReference type="GO" id="GO:0000155">
    <property type="term" value="F:phosphorelay sensor kinase activity"/>
    <property type="evidence" value="ECO:0007669"/>
    <property type="project" value="InterPro"/>
</dbReference>
<dbReference type="SUPFAM" id="SSF55781">
    <property type="entry name" value="GAF domain-like"/>
    <property type="match status" value="1"/>
</dbReference>
<accession>A0A7G7MI62</accession>
<dbReference type="InterPro" id="IPR011712">
    <property type="entry name" value="Sig_transdc_His_kin_sub3_dim/P"/>
</dbReference>
<evidence type="ECO:0000256" key="4">
    <source>
        <dbReference type="SAM" id="MobiDB-lite"/>
    </source>
</evidence>
<organism evidence="7 8">
    <name type="scientific">Pseudonocardia petroleophila</name>
    <dbReference type="NCBI Taxonomy" id="37331"/>
    <lineage>
        <taxon>Bacteria</taxon>
        <taxon>Bacillati</taxon>
        <taxon>Actinomycetota</taxon>
        <taxon>Actinomycetes</taxon>
        <taxon>Pseudonocardiales</taxon>
        <taxon>Pseudonocardiaceae</taxon>
        <taxon>Pseudonocardia</taxon>
    </lineage>
</organism>
<dbReference type="PANTHER" id="PTHR24421">
    <property type="entry name" value="NITRATE/NITRITE SENSOR PROTEIN NARX-RELATED"/>
    <property type="match status" value="1"/>
</dbReference>
<protein>
    <submittedName>
        <fullName evidence="7">Sensor histidine kinase</fullName>
    </submittedName>
</protein>
<feature type="transmembrane region" description="Helical" evidence="5">
    <location>
        <begin position="205"/>
        <end position="223"/>
    </location>
</feature>
<dbReference type="Pfam" id="PF02518">
    <property type="entry name" value="HATPase_c"/>
    <property type="match status" value="1"/>
</dbReference>
<dbReference type="EMBL" id="CP060131">
    <property type="protein sequence ID" value="QNG52473.1"/>
    <property type="molecule type" value="Genomic_DNA"/>
</dbReference>
<sequence length="653" mass="68204">MPTDRLARVLGLPPRVLLLVAGVLTAAGAAGFLVAEPAPSPGAAMTVTLAVAFTPLAVLVLRRLPGNPIGRLMLLVGVLAALAAAAVSWSGFLPVAWSSKWLWLPAWALIPIILLLVPDGALPSPRWRPLLVALVAATAVLTVAAAAAAAFEPRLLFTGSEVLDGPGRALLLVARGAAVVLGLATIGVLVSLAMRWARADPHVRGQLTCLLPAGVLLLAGVALDASQVPFAWVPAVLAFPLGLTVAVLRYQLHDLDLHIHRGVVWAVLTGFVVAAYVGIATLAGATVAQPGSPTQSVIAAAAVVALLQPAQWLAQRGVRRLLYGRRDEPYAVLTELGRHLGDVRDPLAVLPRIAETVVETLRVPYAAVRVIDDDGTIGTAAERGRWAGEPEAFPMVAHGAVVGELLVAPRTAGTRFSAVDARLLRDLAGQAAQAADACRSAVALARARDRLVLAREEERRRLRRDLHDGVASALVGTRMLTEAVRRTVPADGPAPGLLDALATDLDGATAEVRELIDGLRPAALDDGLEAALKGLVGRFRGHGPEVGLHVHADLTELPAAVEVVAFRVVTEALTNVVKHARATRADVDVRRDDRHLDVRITDDGRGLGPDREPGADGVGLGSIRGRTEEIGGRYELHSGPSGTVVAVLLPVAS</sequence>
<dbReference type="KEGG" id="ppel:H6H00_31445"/>
<name>A0A7G7MI62_9PSEU</name>
<evidence type="ECO:0000256" key="5">
    <source>
        <dbReference type="SAM" id="Phobius"/>
    </source>
</evidence>
<keyword evidence="3" id="KW-0902">Two-component regulatory system</keyword>
<dbReference type="InterPro" id="IPR003594">
    <property type="entry name" value="HATPase_dom"/>
</dbReference>
<dbReference type="CDD" id="cd16917">
    <property type="entry name" value="HATPase_UhpB-NarQ-NarX-like"/>
    <property type="match status" value="1"/>
</dbReference>
<evidence type="ECO:0000313" key="7">
    <source>
        <dbReference type="EMBL" id="QNG52473.1"/>
    </source>
</evidence>
<dbReference type="AlphaFoldDB" id="A0A7G7MI62"/>
<keyword evidence="1" id="KW-0808">Transferase</keyword>